<keyword evidence="1" id="KW-0472">Membrane</keyword>
<feature type="transmembrane region" description="Helical" evidence="1">
    <location>
        <begin position="100"/>
        <end position="125"/>
    </location>
</feature>
<keyword evidence="1" id="KW-0812">Transmembrane</keyword>
<reference evidence="2" key="1">
    <citation type="journal article" date="2020" name="mSystems">
        <title>Genome- and Community-Level Interaction Insights into Carbon Utilization and Element Cycling Functions of Hydrothermarchaeota in Hydrothermal Sediment.</title>
        <authorList>
            <person name="Zhou Z."/>
            <person name="Liu Y."/>
            <person name="Xu W."/>
            <person name="Pan J."/>
            <person name="Luo Z.H."/>
            <person name="Li M."/>
        </authorList>
    </citation>
    <scope>NUCLEOTIDE SEQUENCE [LARGE SCALE GENOMIC DNA]</scope>
    <source>
        <strain evidence="2">SpSt-418</strain>
    </source>
</reference>
<name>A0A7C3KEQ9_9CYAN</name>
<evidence type="ECO:0008006" key="3">
    <source>
        <dbReference type="Google" id="ProtNLM"/>
    </source>
</evidence>
<dbReference type="EMBL" id="DSRU01000083">
    <property type="protein sequence ID" value="HFM97482.1"/>
    <property type="molecule type" value="Genomic_DNA"/>
</dbReference>
<comment type="caution">
    <text evidence="2">The sequence shown here is derived from an EMBL/GenBank/DDBJ whole genome shotgun (WGS) entry which is preliminary data.</text>
</comment>
<sequence length="149" mass="16771">MNVTTQSEKVTSVDYKSRTPEYYLSTIAPQVLQSLSSEQLLELRRVIDSAIPKPAPKIVDLRFVVDLLFSRFYVVLFIGKDRRSQPRKHVPEKVTKIGNTIAATIILIALNLTISVFLVLTGYLVKSAIGINLLPGHFPQLIKHFFSSM</sequence>
<dbReference type="AlphaFoldDB" id="A0A7C3KEQ9"/>
<organism evidence="2">
    <name type="scientific">Oscillatoriales cyanobacterium SpSt-418</name>
    <dbReference type="NCBI Taxonomy" id="2282169"/>
    <lineage>
        <taxon>Bacteria</taxon>
        <taxon>Bacillati</taxon>
        <taxon>Cyanobacteriota</taxon>
        <taxon>Cyanophyceae</taxon>
        <taxon>Oscillatoriophycideae</taxon>
        <taxon>Oscillatoriales</taxon>
    </lineage>
</organism>
<protein>
    <recommendedName>
        <fullName evidence="3">3-phosphoshikimate 1-carboxyvinyltransferase</fullName>
    </recommendedName>
</protein>
<proteinExistence type="predicted"/>
<evidence type="ECO:0000256" key="1">
    <source>
        <dbReference type="SAM" id="Phobius"/>
    </source>
</evidence>
<accession>A0A7C3KEQ9</accession>
<keyword evidence="1" id="KW-1133">Transmembrane helix</keyword>
<gene>
    <name evidence="2" type="ORF">ENR64_06880</name>
</gene>
<evidence type="ECO:0000313" key="2">
    <source>
        <dbReference type="EMBL" id="HFM97482.1"/>
    </source>
</evidence>